<dbReference type="PANTHER" id="PTHR35274:SF5">
    <property type="entry name" value="PROTEIN E6-LIKE"/>
    <property type="match status" value="1"/>
</dbReference>
<sequence length="585" mass="65836">MASLGKHLFFFCLLVTFSSIQARETMFFSKFTRHYSIIKENGKKGPITILSVPIQAPTVAPAPSPASLLDVPEPAPAPVFGESEKGHGVFGEGSGMFPPKETSTTTTTTYADENELLNEELDGVTSDQKYENSNYNNNGYTSTYNNNGYERSNYNSKNNNNGYKLGSARYETGNQNNNGYTNKYYNNGYKLAGESYEAGNQNTENGYSNNGNTNNYNNNGYKLAGESYEAGNQNSDNGYTNNYNNNGYTNKYYNNGYKLAGESYEVGNQNSENGYTNTYYNNGNTNNYNNEGYTNKYYSNDYKLAGESHEAGNQNSENGYSNNGNTNNYNNKGYTNKYYNNGYKLAGESYEAGDQNSDNGYTRYETKRQGMSDTRFMEGGKYSYNVKNENYYTANKYESGKVSTQNQGSYGNDENPNEFNTMEEYKSQEGTYAVVLAPRPVEYNTSLQMDFGKEHCFRRARFVSAVAEKIYAAKYWQYRVPNVQANIRFCQDLFCCSSELLLRRGPDMSFWISCDARDSRGAELPYTELMALDSVNRADQHKDGRNSSQGPFVTGVEMTQITPIQKGQPSFVSDPHNPSFRPMFS</sequence>
<dbReference type="PANTHER" id="PTHR35274">
    <property type="entry name" value="E6-LIKE PROTEIN"/>
    <property type="match status" value="1"/>
</dbReference>
<evidence type="ECO:0000313" key="4">
    <source>
        <dbReference type="Proteomes" id="UP001164929"/>
    </source>
</evidence>
<feature type="region of interest" description="Disordered" evidence="1">
    <location>
        <begin position="564"/>
        <end position="585"/>
    </location>
</feature>
<dbReference type="AlphaFoldDB" id="A0AAD6VXQ1"/>
<proteinExistence type="predicted"/>
<feature type="chain" id="PRO_5042194648" evidence="2">
    <location>
        <begin position="23"/>
        <end position="585"/>
    </location>
</feature>
<accession>A0AAD6VXQ1</accession>
<protein>
    <submittedName>
        <fullName evidence="3">Uncharacterized protein</fullName>
    </submittedName>
</protein>
<evidence type="ECO:0000313" key="3">
    <source>
        <dbReference type="EMBL" id="KAJ6991532.1"/>
    </source>
</evidence>
<feature type="signal peptide" evidence="2">
    <location>
        <begin position="1"/>
        <end position="22"/>
    </location>
</feature>
<name>A0AAD6VXQ1_9ROSI</name>
<dbReference type="EMBL" id="JAQIZT010000007">
    <property type="protein sequence ID" value="KAJ6991532.1"/>
    <property type="molecule type" value="Genomic_DNA"/>
</dbReference>
<keyword evidence="4" id="KW-1185">Reference proteome</keyword>
<comment type="caution">
    <text evidence="3">The sequence shown here is derived from an EMBL/GenBank/DDBJ whole genome shotgun (WGS) entry which is preliminary data.</text>
</comment>
<dbReference type="Proteomes" id="UP001164929">
    <property type="component" value="Chromosome 7"/>
</dbReference>
<reference evidence="3" key="1">
    <citation type="journal article" date="2023" name="Mol. Ecol. Resour.">
        <title>Chromosome-level genome assembly of a triploid poplar Populus alba 'Berolinensis'.</title>
        <authorList>
            <person name="Chen S."/>
            <person name="Yu Y."/>
            <person name="Wang X."/>
            <person name="Wang S."/>
            <person name="Zhang T."/>
            <person name="Zhou Y."/>
            <person name="He R."/>
            <person name="Meng N."/>
            <person name="Wang Y."/>
            <person name="Liu W."/>
            <person name="Liu Z."/>
            <person name="Liu J."/>
            <person name="Guo Q."/>
            <person name="Huang H."/>
            <person name="Sederoff R.R."/>
            <person name="Wang G."/>
            <person name="Qu G."/>
            <person name="Chen S."/>
        </authorList>
    </citation>
    <scope>NUCLEOTIDE SEQUENCE</scope>
    <source>
        <strain evidence="3">SC-2020</strain>
    </source>
</reference>
<organism evidence="3 4">
    <name type="scientific">Populus alba x Populus x berolinensis</name>
    <dbReference type="NCBI Taxonomy" id="444605"/>
    <lineage>
        <taxon>Eukaryota</taxon>
        <taxon>Viridiplantae</taxon>
        <taxon>Streptophyta</taxon>
        <taxon>Embryophyta</taxon>
        <taxon>Tracheophyta</taxon>
        <taxon>Spermatophyta</taxon>
        <taxon>Magnoliopsida</taxon>
        <taxon>eudicotyledons</taxon>
        <taxon>Gunneridae</taxon>
        <taxon>Pentapetalae</taxon>
        <taxon>rosids</taxon>
        <taxon>fabids</taxon>
        <taxon>Malpighiales</taxon>
        <taxon>Salicaceae</taxon>
        <taxon>Saliceae</taxon>
        <taxon>Populus</taxon>
    </lineage>
</organism>
<evidence type="ECO:0000256" key="1">
    <source>
        <dbReference type="SAM" id="MobiDB-lite"/>
    </source>
</evidence>
<keyword evidence="2" id="KW-0732">Signal</keyword>
<dbReference type="InterPro" id="IPR040290">
    <property type="entry name" value="Prot_E6-like"/>
</dbReference>
<gene>
    <name evidence="3" type="ORF">NC653_019644</name>
</gene>
<evidence type="ECO:0000256" key="2">
    <source>
        <dbReference type="SAM" id="SignalP"/>
    </source>
</evidence>